<dbReference type="Proteomes" id="UP000288507">
    <property type="component" value="Unassembled WGS sequence"/>
</dbReference>
<dbReference type="RefSeq" id="WP_126232129.1">
    <property type="nucleotide sequence ID" value="NZ_PQZD01000003.1"/>
</dbReference>
<comment type="caution">
    <text evidence="2">The sequence shown here is derived from an EMBL/GenBank/DDBJ whole genome shotgun (WGS) entry which is preliminary data.</text>
</comment>
<reference evidence="1" key="1">
    <citation type="submission" date="2018-01" db="EMBL/GenBank/DDBJ databases">
        <authorList>
            <person name="Kovanen S."/>
            <person name="Nieminen T."/>
            <person name="Pohja-Mykra M."/>
            <person name="Raunio-Saarnisto M."/>
            <person name="Sauvala M."/>
            <person name="Fredriksson-Ahomaa M."/>
            <person name="Hanninen M.-L."/>
            <person name="Kivisto R."/>
        </authorList>
    </citation>
    <scope>NUCLEOTIDE SEQUENCE</scope>
    <source>
        <strain evidence="1">SO-26</strain>
    </source>
</reference>
<dbReference type="Proteomes" id="UP000287197">
    <property type="component" value="Unassembled WGS sequence"/>
</dbReference>
<evidence type="ECO:0000313" key="1">
    <source>
        <dbReference type="EMBL" id="RTI48463.1"/>
    </source>
</evidence>
<dbReference type="EMBL" id="PQZD01000003">
    <property type="protein sequence ID" value="RTI48463.1"/>
    <property type="molecule type" value="Genomic_DNA"/>
</dbReference>
<organism evidence="2 3">
    <name type="scientific">Campylobacter jejuni</name>
    <dbReference type="NCBI Taxonomy" id="197"/>
    <lineage>
        <taxon>Bacteria</taxon>
        <taxon>Pseudomonadati</taxon>
        <taxon>Campylobacterota</taxon>
        <taxon>Epsilonproteobacteria</taxon>
        <taxon>Campylobacterales</taxon>
        <taxon>Campylobacteraceae</taxon>
        <taxon>Campylobacter</taxon>
    </lineage>
</organism>
<dbReference type="AlphaFoldDB" id="A0A431EEA0"/>
<proteinExistence type="predicted"/>
<sequence length="475" mass="54509">MPMNIPNYTFSLFLEEDQPDTDLLTPDLQMSFFKISMEYDNIIPSMVLQVKCSDLRYLELSKRTFVPLTLKIDSNAYPVSQTELQSITKTYRVLLTNLTIDNTPDYVTYGFYMISDFSDYMSDGKIRGFNGTSIDVLMSLCREYSTTDPITSSEVKCKLSLDDVFFMKDKIYSSKPPDESLAKIITVYKENFNWSDLDPVNQDTARSDIDNDTDRMNWVQYNIPDKEFVTHVLDHSYVKDDMYLCNLTLQNKLIIIQLIEYLKSYKQDLLCFYDGTIPDISMMPFKVCHKSTISYSNYNSMHSFVSSRRNAQHVEFINNKTSRVEYESLVPDTTLLGRRGFSGTYLDNGNCHPRYYEALTENVRNKAFLENYTVTISTDRIYDIEGVPVFTPFYIIPRNIIAADKSNDGIPVDKLRTCLALRVDIYINDSGKLNTTIQGSILDSSWSKMNDIDIINVYKLLGQSSTSAGLGSANQ</sequence>
<dbReference type="EMBL" id="PRBV01000005">
    <property type="protein sequence ID" value="RTJ79570.1"/>
    <property type="molecule type" value="Genomic_DNA"/>
</dbReference>
<name>A0A431EEA0_CAMJU</name>
<evidence type="ECO:0000313" key="3">
    <source>
        <dbReference type="Proteomes" id="UP000288507"/>
    </source>
</evidence>
<protein>
    <submittedName>
        <fullName evidence="2">Uncharacterized protein</fullName>
    </submittedName>
</protein>
<accession>A0A431EEA0</accession>
<evidence type="ECO:0000313" key="2">
    <source>
        <dbReference type="EMBL" id="RTJ79570.1"/>
    </source>
</evidence>
<reference evidence="2 3" key="2">
    <citation type="journal article" date="2019" name="Appl. Environ. Microbiol.">
        <title>Population genetics and characterization of Campylobacter jejuni isolates in western jackdaws and game birds in Finland.</title>
        <authorList>
            <person name="Kovanen S."/>
            <person name="Rossi M."/>
            <person name="Pohja-Mykra M."/>
            <person name="Nieminen T."/>
            <person name="Raunio-Saarnisto M."/>
            <person name="Sauvala M."/>
            <person name="Fredriksson-Ahomaa M."/>
            <person name="Hanninen M.L."/>
            <person name="Kivisto R."/>
        </authorList>
    </citation>
    <scope>NUCLEOTIDE SEQUENCE [LARGE SCALE GENOMIC DNA]</scope>
    <source>
        <strain evidence="2 3">CB313</strain>
        <strain evidence="1">SO-26</strain>
    </source>
</reference>
<gene>
    <name evidence="2" type="ORF">C3H57_04165</name>
    <name evidence="1" type="ORF">C3I27_03355</name>
</gene>